<keyword evidence="2" id="KW-1185">Reference proteome</keyword>
<sequence length="136" mass="15314">MFVVHGSHGNSDVIVAMLVGFLGKAQLGQQRKTDLWYGRIIGIVNGLSPWTKASRGLFKAACWAEQSRYSQLARGILHCTRRGELRRSISLWDFRSEHLDCSRLDPKSSPSEVHGLWNTEAGGVWREQLSGGHKRR</sequence>
<accession>A0ACC2FFT8</accession>
<proteinExistence type="predicted"/>
<gene>
    <name evidence="1" type="ORF">DPEC_G00298660</name>
</gene>
<reference evidence="1" key="1">
    <citation type="submission" date="2021-05" db="EMBL/GenBank/DDBJ databases">
        <authorList>
            <person name="Pan Q."/>
            <person name="Jouanno E."/>
            <person name="Zahm M."/>
            <person name="Klopp C."/>
            <person name="Cabau C."/>
            <person name="Louis A."/>
            <person name="Berthelot C."/>
            <person name="Parey E."/>
            <person name="Roest Crollius H."/>
            <person name="Montfort J."/>
            <person name="Robinson-Rechavi M."/>
            <person name="Bouchez O."/>
            <person name="Lampietro C."/>
            <person name="Lopez Roques C."/>
            <person name="Donnadieu C."/>
            <person name="Postlethwait J."/>
            <person name="Bobe J."/>
            <person name="Dillon D."/>
            <person name="Chandos A."/>
            <person name="von Hippel F."/>
            <person name="Guiguen Y."/>
        </authorList>
    </citation>
    <scope>NUCLEOTIDE SEQUENCE</scope>
    <source>
        <strain evidence="1">YG-Jan2019</strain>
    </source>
</reference>
<evidence type="ECO:0000313" key="2">
    <source>
        <dbReference type="Proteomes" id="UP001157502"/>
    </source>
</evidence>
<comment type="caution">
    <text evidence="1">The sequence shown here is derived from an EMBL/GenBank/DDBJ whole genome shotgun (WGS) entry which is preliminary data.</text>
</comment>
<evidence type="ECO:0000313" key="1">
    <source>
        <dbReference type="EMBL" id="KAJ7990278.1"/>
    </source>
</evidence>
<dbReference type="EMBL" id="CM055755">
    <property type="protein sequence ID" value="KAJ7990278.1"/>
    <property type="molecule type" value="Genomic_DNA"/>
</dbReference>
<organism evidence="1 2">
    <name type="scientific">Dallia pectoralis</name>
    <name type="common">Alaska blackfish</name>
    <dbReference type="NCBI Taxonomy" id="75939"/>
    <lineage>
        <taxon>Eukaryota</taxon>
        <taxon>Metazoa</taxon>
        <taxon>Chordata</taxon>
        <taxon>Craniata</taxon>
        <taxon>Vertebrata</taxon>
        <taxon>Euteleostomi</taxon>
        <taxon>Actinopterygii</taxon>
        <taxon>Neopterygii</taxon>
        <taxon>Teleostei</taxon>
        <taxon>Protacanthopterygii</taxon>
        <taxon>Esociformes</taxon>
        <taxon>Umbridae</taxon>
        <taxon>Dallia</taxon>
    </lineage>
</organism>
<name>A0ACC2FFT8_DALPE</name>
<protein>
    <submittedName>
        <fullName evidence="1">Uncharacterized protein</fullName>
    </submittedName>
</protein>
<dbReference type="Proteomes" id="UP001157502">
    <property type="component" value="Chromosome 28"/>
</dbReference>